<keyword evidence="3" id="KW-1185">Reference proteome</keyword>
<sequence>MDQLEILKHKRLEMFPREMHAEALKSTTTVSPVDGEGSAASDACYCASHNNAIDLDKTYTTSQVGPVRSASTSSFRMCDISIKTIILEAEFVGGNWPKIRIKTRVTNISTNWLPINNIGNVNLHKFMKVSVPPIDLLSVDLVELASPNPVVHNKCRDIYRDLALRKHKELMETRSPSSVGYSEAVKSSRLTTGASYGGSKPLTTSASSDTSTTAANSGGWRPSTVSASLDASPSVTSLTAPNGSHDDFIASVPSMGANEQGKEQMKDSVSTERCYQ</sequence>
<dbReference type="VEuPathDB" id="VectorBase:GPAI019712"/>
<dbReference type="AlphaFoldDB" id="A0A1A9ZMZ3"/>
<proteinExistence type="predicted"/>
<protein>
    <submittedName>
        <fullName evidence="2">Uncharacterized protein</fullName>
    </submittedName>
</protein>
<accession>A0A1A9ZMZ3</accession>
<feature type="compositionally biased region" description="Low complexity" evidence="1">
    <location>
        <begin position="203"/>
        <end position="217"/>
    </location>
</feature>
<reference evidence="2" key="2">
    <citation type="submission" date="2020-05" db="UniProtKB">
        <authorList>
            <consortium name="EnsemblMetazoa"/>
        </authorList>
    </citation>
    <scope>IDENTIFICATION</scope>
    <source>
        <strain evidence="2">IAEA</strain>
    </source>
</reference>
<evidence type="ECO:0000313" key="3">
    <source>
        <dbReference type="Proteomes" id="UP000092445"/>
    </source>
</evidence>
<feature type="compositionally biased region" description="Basic and acidic residues" evidence="1">
    <location>
        <begin position="260"/>
        <end position="276"/>
    </location>
</feature>
<feature type="region of interest" description="Disordered" evidence="1">
    <location>
        <begin position="190"/>
        <end position="276"/>
    </location>
</feature>
<dbReference type="EnsemblMetazoa" id="GPAI019712-RA">
    <property type="protein sequence ID" value="GPAI019712-PA"/>
    <property type="gene ID" value="GPAI019712"/>
</dbReference>
<evidence type="ECO:0000313" key="2">
    <source>
        <dbReference type="EnsemblMetazoa" id="GPAI019712-PA"/>
    </source>
</evidence>
<reference evidence="3" key="1">
    <citation type="submission" date="2014-03" db="EMBL/GenBank/DDBJ databases">
        <authorList>
            <person name="Aksoy S."/>
            <person name="Warren W."/>
            <person name="Wilson R.K."/>
        </authorList>
    </citation>
    <scope>NUCLEOTIDE SEQUENCE [LARGE SCALE GENOMIC DNA]</scope>
    <source>
        <strain evidence="3">IAEA</strain>
    </source>
</reference>
<feature type="compositionally biased region" description="Polar residues" evidence="1">
    <location>
        <begin position="223"/>
        <end position="242"/>
    </location>
</feature>
<name>A0A1A9ZMZ3_GLOPL</name>
<dbReference type="Proteomes" id="UP000092445">
    <property type="component" value="Unassembled WGS sequence"/>
</dbReference>
<organism evidence="2 3">
    <name type="scientific">Glossina pallidipes</name>
    <name type="common">Tsetse fly</name>
    <dbReference type="NCBI Taxonomy" id="7398"/>
    <lineage>
        <taxon>Eukaryota</taxon>
        <taxon>Metazoa</taxon>
        <taxon>Ecdysozoa</taxon>
        <taxon>Arthropoda</taxon>
        <taxon>Hexapoda</taxon>
        <taxon>Insecta</taxon>
        <taxon>Pterygota</taxon>
        <taxon>Neoptera</taxon>
        <taxon>Endopterygota</taxon>
        <taxon>Diptera</taxon>
        <taxon>Brachycera</taxon>
        <taxon>Muscomorpha</taxon>
        <taxon>Hippoboscoidea</taxon>
        <taxon>Glossinidae</taxon>
        <taxon>Glossina</taxon>
    </lineage>
</organism>
<evidence type="ECO:0000256" key="1">
    <source>
        <dbReference type="SAM" id="MobiDB-lite"/>
    </source>
</evidence>